<organism evidence="12 13">
    <name type="scientific">Triparma retinervis</name>
    <dbReference type="NCBI Taxonomy" id="2557542"/>
    <lineage>
        <taxon>Eukaryota</taxon>
        <taxon>Sar</taxon>
        <taxon>Stramenopiles</taxon>
        <taxon>Ochrophyta</taxon>
        <taxon>Bolidophyceae</taxon>
        <taxon>Parmales</taxon>
        <taxon>Triparmaceae</taxon>
        <taxon>Triparma</taxon>
    </lineage>
</organism>
<comment type="subcellular location">
    <subcellularLocation>
        <location evidence="2">Membrane</location>
        <topology evidence="2">Multi-pass membrane protein</topology>
    </subcellularLocation>
</comment>
<accession>A0A9W7G224</accession>
<dbReference type="Proteomes" id="UP001165082">
    <property type="component" value="Unassembled WGS sequence"/>
</dbReference>
<evidence type="ECO:0000313" key="13">
    <source>
        <dbReference type="Proteomes" id="UP001165082"/>
    </source>
</evidence>
<evidence type="ECO:0000256" key="9">
    <source>
        <dbReference type="ARBA" id="ARBA00023136"/>
    </source>
</evidence>
<dbReference type="PANTHER" id="PTHR42837:SF2">
    <property type="entry name" value="MEMBRANE METALLOPROTEASE ARASP2, CHLOROPLASTIC-RELATED"/>
    <property type="match status" value="1"/>
</dbReference>
<evidence type="ECO:0000256" key="7">
    <source>
        <dbReference type="ARBA" id="ARBA00022989"/>
    </source>
</evidence>
<comment type="cofactor">
    <cofactor evidence="1">
        <name>Zn(2+)</name>
        <dbReference type="ChEBI" id="CHEBI:29105"/>
    </cofactor>
</comment>
<dbReference type="PANTHER" id="PTHR42837">
    <property type="entry name" value="REGULATOR OF SIGMA-E PROTEASE RSEP"/>
    <property type="match status" value="1"/>
</dbReference>
<dbReference type="OrthoDB" id="445896at2759"/>
<dbReference type="EMBL" id="BRXZ01008663">
    <property type="protein sequence ID" value="GMI29329.1"/>
    <property type="molecule type" value="Genomic_DNA"/>
</dbReference>
<evidence type="ECO:0000256" key="5">
    <source>
        <dbReference type="ARBA" id="ARBA00022801"/>
    </source>
</evidence>
<keyword evidence="7 10" id="KW-1133">Transmembrane helix</keyword>
<keyword evidence="6" id="KW-0862">Zinc</keyword>
<evidence type="ECO:0000259" key="11">
    <source>
        <dbReference type="Pfam" id="PF02163"/>
    </source>
</evidence>
<evidence type="ECO:0000256" key="2">
    <source>
        <dbReference type="ARBA" id="ARBA00004141"/>
    </source>
</evidence>
<feature type="domain" description="Peptidase M50" evidence="11">
    <location>
        <begin position="5"/>
        <end position="70"/>
    </location>
</feature>
<keyword evidence="13" id="KW-1185">Reference proteome</keyword>
<keyword evidence="4 10" id="KW-0812">Transmembrane</keyword>
<reference evidence="12" key="1">
    <citation type="submission" date="2022-07" db="EMBL/GenBank/DDBJ databases">
        <title>Genome analysis of Parmales, a sister group of diatoms, reveals the evolutionary specialization of diatoms from phago-mixotrophs to photoautotrophs.</title>
        <authorList>
            <person name="Ban H."/>
            <person name="Sato S."/>
            <person name="Yoshikawa S."/>
            <person name="Kazumasa Y."/>
            <person name="Nakamura Y."/>
            <person name="Ichinomiya M."/>
            <person name="Saitoh K."/>
            <person name="Sato N."/>
            <person name="Blanc-Mathieu R."/>
            <person name="Endo H."/>
            <person name="Kuwata A."/>
            <person name="Ogata H."/>
        </authorList>
    </citation>
    <scope>NUCLEOTIDE SEQUENCE</scope>
</reference>
<keyword evidence="5" id="KW-0378">Hydrolase</keyword>
<gene>
    <name evidence="12" type="ORF">TrRE_jg4775</name>
</gene>
<evidence type="ECO:0000256" key="3">
    <source>
        <dbReference type="ARBA" id="ARBA00022670"/>
    </source>
</evidence>
<evidence type="ECO:0000256" key="10">
    <source>
        <dbReference type="SAM" id="Phobius"/>
    </source>
</evidence>
<name>A0A9W7G224_9STRA</name>
<feature type="transmembrane region" description="Helical" evidence="10">
    <location>
        <begin position="60"/>
        <end position="77"/>
    </location>
</feature>
<protein>
    <recommendedName>
        <fullName evidence="11">Peptidase M50 domain-containing protein</fullName>
    </recommendedName>
</protein>
<evidence type="ECO:0000313" key="12">
    <source>
        <dbReference type="EMBL" id="GMI29329.1"/>
    </source>
</evidence>
<keyword evidence="8" id="KW-0482">Metalloprotease</keyword>
<proteinExistence type="predicted"/>
<dbReference type="GO" id="GO:0004222">
    <property type="term" value="F:metalloendopeptidase activity"/>
    <property type="evidence" value="ECO:0007669"/>
    <property type="project" value="InterPro"/>
</dbReference>
<sequence length="86" mass="9199">MTVVSQSDVQGALLFMSIVSVNLAFVNSLPLPSLDGGQIAFVLAEVVGRKKIQQRTVEEINAYALLLLLALTGWTSAGDIKNLIVK</sequence>
<evidence type="ECO:0000256" key="6">
    <source>
        <dbReference type="ARBA" id="ARBA00022833"/>
    </source>
</evidence>
<evidence type="ECO:0000256" key="4">
    <source>
        <dbReference type="ARBA" id="ARBA00022692"/>
    </source>
</evidence>
<comment type="caution">
    <text evidence="12">The sequence shown here is derived from an EMBL/GenBank/DDBJ whole genome shotgun (WGS) entry which is preliminary data.</text>
</comment>
<dbReference type="GO" id="GO:0016020">
    <property type="term" value="C:membrane"/>
    <property type="evidence" value="ECO:0007669"/>
    <property type="project" value="UniProtKB-SubCell"/>
</dbReference>
<dbReference type="AlphaFoldDB" id="A0A9W7G224"/>
<dbReference type="GO" id="GO:0006508">
    <property type="term" value="P:proteolysis"/>
    <property type="evidence" value="ECO:0007669"/>
    <property type="project" value="UniProtKB-KW"/>
</dbReference>
<dbReference type="InterPro" id="IPR008915">
    <property type="entry name" value="Peptidase_M50"/>
</dbReference>
<dbReference type="Pfam" id="PF02163">
    <property type="entry name" value="Peptidase_M50"/>
    <property type="match status" value="1"/>
</dbReference>
<keyword evidence="9 10" id="KW-0472">Membrane</keyword>
<evidence type="ECO:0000256" key="8">
    <source>
        <dbReference type="ARBA" id="ARBA00023049"/>
    </source>
</evidence>
<keyword evidence="3" id="KW-0645">Protease</keyword>
<evidence type="ECO:0000256" key="1">
    <source>
        <dbReference type="ARBA" id="ARBA00001947"/>
    </source>
</evidence>
<dbReference type="InterPro" id="IPR004387">
    <property type="entry name" value="Pept_M50_Zn"/>
</dbReference>